<evidence type="ECO:0000313" key="5">
    <source>
        <dbReference type="EMBL" id="PNS07728.1"/>
    </source>
</evidence>
<dbReference type="GO" id="GO:0019346">
    <property type="term" value="P:transsulfuration"/>
    <property type="evidence" value="ECO:0007669"/>
    <property type="project" value="InterPro"/>
</dbReference>
<evidence type="ECO:0000256" key="1">
    <source>
        <dbReference type="ARBA" id="ARBA00001933"/>
    </source>
</evidence>
<keyword evidence="2 3" id="KW-0663">Pyridoxal phosphate</keyword>
<protein>
    <submittedName>
        <fullName evidence="5">Cystathionine beta-lyase/cystathionine gamma-synthase</fullName>
    </submittedName>
</protein>
<dbReference type="InterPro" id="IPR000277">
    <property type="entry name" value="Cys/Met-Metab_PyrdxlP-dep_enz"/>
</dbReference>
<dbReference type="FunFam" id="3.40.640.10:FF:000046">
    <property type="entry name" value="Cystathionine gamma-lyase"/>
    <property type="match status" value="1"/>
</dbReference>
<dbReference type="CDD" id="cd00614">
    <property type="entry name" value="CGS_like"/>
    <property type="match status" value="1"/>
</dbReference>
<evidence type="ECO:0000256" key="2">
    <source>
        <dbReference type="ARBA" id="ARBA00022898"/>
    </source>
</evidence>
<proteinExistence type="inferred from homology"/>
<dbReference type="GO" id="GO:0030170">
    <property type="term" value="F:pyridoxal phosphate binding"/>
    <property type="evidence" value="ECO:0007669"/>
    <property type="project" value="InterPro"/>
</dbReference>
<dbReference type="InterPro" id="IPR015421">
    <property type="entry name" value="PyrdxlP-dep_Trfase_major"/>
</dbReference>
<dbReference type="InterPro" id="IPR015424">
    <property type="entry name" value="PyrdxlP-dep_Trfase"/>
</dbReference>
<comment type="caution">
    <text evidence="5">The sequence shown here is derived from an EMBL/GenBank/DDBJ whole genome shotgun (WGS) entry which is preliminary data.</text>
</comment>
<dbReference type="Gene3D" id="3.40.640.10">
    <property type="entry name" value="Type I PLP-dependent aspartate aminotransferase-like (Major domain)"/>
    <property type="match status" value="1"/>
</dbReference>
<organism evidence="5 6">
    <name type="scientific">Solilutibacter silvestris</name>
    <dbReference type="NCBI Taxonomy" id="1645665"/>
    <lineage>
        <taxon>Bacteria</taxon>
        <taxon>Pseudomonadati</taxon>
        <taxon>Pseudomonadota</taxon>
        <taxon>Gammaproteobacteria</taxon>
        <taxon>Lysobacterales</taxon>
        <taxon>Lysobacteraceae</taxon>
        <taxon>Solilutibacter</taxon>
    </lineage>
</organism>
<keyword evidence="5" id="KW-0456">Lyase</keyword>
<feature type="modified residue" description="N6-(pyridoxal phosphate)lysine" evidence="3">
    <location>
        <position position="204"/>
    </location>
</feature>
<dbReference type="Gene3D" id="3.90.1150.10">
    <property type="entry name" value="Aspartate Aminotransferase, domain 1"/>
    <property type="match status" value="1"/>
</dbReference>
<evidence type="ECO:0000256" key="3">
    <source>
        <dbReference type="PIRSR" id="PIRSR001434-2"/>
    </source>
</evidence>
<dbReference type="PIRSF" id="PIRSF001434">
    <property type="entry name" value="CGS"/>
    <property type="match status" value="1"/>
</dbReference>
<accession>A0A2K1PY61</accession>
<dbReference type="PANTHER" id="PTHR11808:SF85">
    <property type="entry name" value="CYSTATHIONINE GAMMA-LYASE-RELATED"/>
    <property type="match status" value="1"/>
</dbReference>
<dbReference type="EMBL" id="NPZB01000002">
    <property type="protein sequence ID" value="PNS07728.1"/>
    <property type="molecule type" value="Genomic_DNA"/>
</dbReference>
<dbReference type="AlphaFoldDB" id="A0A2K1PY61"/>
<evidence type="ECO:0000313" key="6">
    <source>
        <dbReference type="Proteomes" id="UP000236220"/>
    </source>
</evidence>
<evidence type="ECO:0000256" key="4">
    <source>
        <dbReference type="RuleBase" id="RU362118"/>
    </source>
</evidence>
<comment type="cofactor">
    <cofactor evidence="1 4">
        <name>pyridoxal 5'-phosphate</name>
        <dbReference type="ChEBI" id="CHEBI:597326"/>
    </cofactor>
</comment>
<keyword evidence="6" id="KW-1185">Reference proteome</keyword>
<comment type="similarity">
    <text evidence="4">Belongs to the trans-sulfuration enzymes family.</text>
</comment>
<dbReference type="PANTHER" id="PTHR11808">
    <property type="entry name" value="TRANS-SULFURATION ENZYME FAMILY MEMBER"/>
    <property type="match status" value="1"/>
</dbReference>
<dbReference type="Pfam" id="PF01053">
    <property type="entry name" value="Cys_Met_Meta_PP"/>
    <property type="match status" value="1"/>
</dbReference>
<dbReference type="InterPro" id="IPR015422">
    <property type="entry name" value="PyrdxlP-dep_Trfase_small"/>
</dbReference>
<dbReference type="RefSeq" id="WP_103075398.1">
    <property type="nucleotide sequence ID" value="NZ_NPZB01000002.1"/>
</dbReference>
<dbReference type="GO" id="GO:0019343">
    <property type="term" value="P:cysteine biosynthetic process via cystathionine"/>
    <property type="evidence" value="ECO:0007669"/>
    <property type="project" value="TreeGrafter"/>
</dbReference>
<dbReference type="Proteomes" id="UP000236220">
    <property type="component" value="Unassembled WGS sequence"/>
</dbReference>
<sequence>MTGFDTRAVHGGREDFKAMGVHASPIDLSSTYPIPDFDEGTRSFAAWGAGEGEAANSIYGRFHNPTVARMENAVAGLEGSEACVAYASGMAAITALLLSRRAQGNHVLVVRPLYAATDSLLTNGLLGFDAEFVDANEIAAKIRPDTTLVVIETPANPTCDLVDIRAVVEAAGKVPVMVDSTFATPVLQRPIELGASFVVHSATKFLGGHGDVIAGVVCCSEELARPLRKVRVSTGANLHPLAAFLIHRGLPTLGLRVERAQANAIELATRLSQHPAVAKVFYPGLGTVNNAHLVGTQMSGPGALMAIDLKGGSAAASKVMNSVKLMVPAVSLGAVDTLIQHPAGLTHRSIPVETLGKYGITAGMLRLSVGIENVEDLWADFEQALSGL</sequence>
<dbReference type="GO" id="GO:0004123">
    <property type="term" value="F:cystathionine gamma-lyase activity"/>
    <property type="evidence" value="ECO:0007669"/>
    <property type="project" value="TreeGrafter"/>
</dbReference>
<gene>
    <name evidence="5" type="ORF">Lysil_1904</name>
</gene>
<name>A0A2K1PY61_9GAMM</name>
<dbReference type="GO" id="GO:0005737">
    <property type="term" value="C:cytoplasm"/>
    <property type="evidence" value="ECO:0007669"/>
    <property type="project" value="TreeGrafter"/>
</dbReference>
<dbReference type="OrthoDB" id="9805807at2"/>
<dbReference type="SUPFAM" id="SSF53383">
    <property type="entry name" value="PLP-dependent transferases"/>
    <property type="match status" value="1"/>
</dbReference>
<reference evidence="5 6" key="1">
    <citation type="submission" date="2017-08" db="EMBL/GenBank/DDBJ databases">
        <title>Lysobacter sylvestris genome.</title>
        <authorList>
            <person name="Zhang D.-C."/>
            <person name="Albuquerque L."/>
            <person name="Franca L."/>
            <person name="Froufe H.J.C."/>
            <person name="Barroso C."/>
            <person name="Egas C."/>
            <person name="Da Costa M."/>
            <person name="Margesin R."/>
        </authorList>
    </citation>
    <scope>NUCLEOTIDE SEQUENCE [LARGE SCALE GENOMIC DNA]</scope>
    <source>
        <strain evidence="5 6">AM20-91</strain>
    </source>
</reference>